<dbReference type="Pfam" id="PF07238">
    <property type="entry name" value="PilZ"/>
    <property type="match status" value="1"/>
</dbReference>
<keyword evidence="3" id="KW-1185">Reference proteome</keyword>
<evidence type="ECO:0000313" key="2">
    <source>
        <dbReference type="EMBL" id="KAB0672156.1"/>
    </source>
</evidence>
<evidence type="ECO:0000313" key="3">
    <source>
        <dbReference type="Proteomes" id="UP000798046"/>
    </source>
</evidence>
<dbReference type="SUPFAM" id="SSF141371">
    <property type="entry name" value="PilZ domain-like"/>
    <property type="match status" value="1"/>
</dbReference>
<dbReference type="InterPro" id="IPR009875">
    <property type="entry name" value="PilZ_domain"/>
</dbReference>
<name>A0ABQ6TT13_9BACT</name>
<organism evidence="2 3">
    <name type="scientific">Oryzomonas sagensis</name>
    <dbReference type="NCBI Taxonomy" id="2603857"/>
    <lineage>
        <taxon>Bacteria</taxon>
        <taxon>Pseudomonadati</taxon>
        <taxon>Thermodesulfobacteriota</taxon>
        <taxon>Desulfuromonadia</taxon>
        <taxon>Geobacterales</taxon>
        <taxon>Geobacteraceae</taxon>
        <taxon>Oryzomonas</taxon>
    </lineage>
</organism>
<dbReference type="Gene3D" id="2.40.10.220">
    <property type="entry name" value="predicted glycosyltransferase like domains"/>
    <property type="match status" value="1"/>
</dbReference>
<dbReference type="EMBL" id="VZRA01000001">
    <property type="protein sequence ID" value="KAB0672156.1"/>
    <property type="molecule type" value="Genomic_DNA"/>
</dbReference>
<gene>
    <name evidence="2" type="ORF">F6V30_06205</name>
</gene>
<sequence>MQQEGADIMGEKRTSHRVGCFTKCFLYHDGATYGCILENLSFSGALIKMGRPLPDRLRQGDRCSLVLCGDPVISPGEYNSTIARLNFPRVGLHFQEREGEA</sequence>
<protein>
    <submittedName>
        <fullName evidence="2">PilZ domain-containing protein</fullName>
    </submittedName>
</protein>
<accession>A0ABQ6TT13</accession>
<proteinExistence type="predicted"/>
<comment type="caution">
    <text evidence="2">The sequence shown here is derived from an EMBL/GenBank/DDBJ whole genome shotgun (WGS) entry which is preliminary data.</text>
</comment>
<reference evidence="2 3" key="1">
    <citation type="journal article" date="2020" name="Microorganisms">
        <title>Description of Three Novel Members in the Family Geobacteraceae, Oryzomonas japonicum gen. nov., sp. nov., Oryzomonas sagensis sp. nov., and Oryzomonas ruber sp. nov.</title>
        <authorList>
            <person name="Xu Z."/>
            <person name="Masuda Y."/>
            <person name="Hayakawa C."/>
            <person name="Ushijima N."/>
            <person name="Kawano K."/>
            <person name="Shiratori Y."/>
            <person name="Senoo K."/>
            <person name="Itoh H."/>
        </authorList>
    </citation>
    <scope>NUCLEOTIDE SEQUENCE [LARGE SCALE GENOMIC DNA]</scope>
    <source>
        <strain evidence="2 3">Red100</strain>
    </source>
</reference>
<feature type="domain" description="PilZ" evidence="1">
    <location>
        <begin position="11"/>
        <end position="96"/>
    </location>
</feature>
<evidence type="ECO:0000259" key="1">
    <source>
        <dbReference type="Pfam" id="PF07238"/>
    </source>
</evidence>
<dbReference type="Proteomes" id="UP000798046">
    <property type="component" value="Unassembled WGS sequence"/>
</dbReference>